<dbReference type="Proteomes" id="UP001434883">
    <property type="component" value="Unassembled WGS sequence"/>
</dbReference>
<keyword evidence="3" id="KW-1185">Reference proteome</keyword>
<dbReference type="PANTHER" id="PTHR31691">
    <property type="entry name" value="ROTATIN"/>
    <property type="match status" value="1"/>
</dbReference>
<evidence type="ECO:0000313" key="3">
    <source>
        <dbReference type="Proteomes" id="UP001434883"/>
    </source>
</evidence>
<dbReference type="InterPro" id="IPR030791">
    <property type="entry name" value="Rotatin"/>
</dbReference>
<proteinExistence type="predicted"/>
<protein>
    <submittedName>
        <fullName evidence="2">Uncharacterized protein</fullName>
    </submittedName>
</protein>
<evidence type="ECO:0000256" key="1">
    <source>
        <dbReference type="SAM" id="MobiDB-lite"/>
    </source>
</evidence>
<evidence type="ECO:0000313" key="2">
    <source>
        <dbReference type="EMBL" id="MEQ2197927.1"/>
    </source>
</evidence>
<feature type="compositionally biased region" description="Polar residues" evidence="1">
    <location>
        <begin position="97"/>
        <end position="119"/>
    </location>
</feature>
<organism evidence="2 3">
    <name type="scientific">Xenoophorus captivus</name>
    <dbReference type="NCBI Taxonomy" id="1517983"/>
    <lineage>
        <taxon>Eukaryota</taxon>
        <taxon>Metazoa</taxon>
        <taxon>Chordata</taxon>
        <taxon>Craniata</taxon>
        <taxon>Vertebrata</taxon>
        <taxon>Euteleostomi</taxon>
        <taxon>Actinopterygii</taxon>
        <taxon>Neopterygii</taxon>
        <taxon>Teleostei</taxon>
        <taxon>Neoteleostei</taxon>
        <taxon>Acanthomorphata</taxon>
        <taxon>Ovalentaria</taxon>
        <taxon>Atherinomorphae</taxon>
        <taxon>Cyprinodontiformes</taxon>
        <taxon>Goodeidae</taxon>
        <taxon>Xenoophorus</taxon>
    </lineage>
</organism>
<gene>
    <name evidence="2" type="ORF">XENOCAPTIV_005219</name>
</gene>
<dbReference type="EMBL" id="JAHRIN010018369">
    <property type="protein sequence ID" value="MEQ2197927.1"/>
    <property type="molecule type" value="Genomic_DNA"/>
</dbReference>
<feature type="non-terminal residue" evidence="2">
    <location>
        <position position="1"/>
    </location>
</feature>
<name>A0ABV0QQ16_9TELE</name>
<accession>A0ABV0QQ16</accession>
<dbReference type="PANTHER" id="PTHR31691:SF1">
    <property type="entry name" value="ROTATIN"/>
    <property type="match status" value="1"/>
</dbReference>
<sequence length="167" mass="18178">LALRLLQSLRVSDAPRFYGLPSLERALQGMVSLTSQPGWSSHCPDLEPSSLCSKYLSGLLEALLYHCQYFHNVALSASTCYRGRYAFDLQPRPCGSGNPSQSDGDTSNSTASQDSQQDEPSGVEAVVMVTPDLLTAQCGLLYNLLAILPDFTLTAIQHNQLLKVLSR</sequence>
<reference evidence="2 3" key="1">
    <citation type="submission" date="2021-06" db="EMBL/GenBank/DDBJ databases">
        <authorList>
            <person name="Palmer J.M."/>
        </authorList>
    </citation>
    <scope>NUCLEOTIDE SEQUENCE [LARGE SCALE GENOMIC DNA]</scope>
    <source>
        <strain evidence="2 3">XC_2019</strain>
        <tissue evidence="2">Muscle</tissue>
    </source>
</reference>
<feature type="region of interest" description="Disordered" evidence="1">
    <location>
        <begin position="94"/>
        <end position="122"/>
    </location>
</feature>
<comment type="caution">
    <text evidence="2">The sequence shown here is derived from an EMBL/GenBank/DDBJ whole genome shotgun (WGS) entry which is preliminary data.</text>
</comment>